<evidence type="ECO:0000313" key="6">
    <source>
        <dbReference type="EMBL" id="MCW6537183.1"/>
    </source>
</evidence>
<evidence type="ECO:0000256" key="3">
    <source>
        <dbReference type="ARBA" id="ARBA00022801"/>
    </source>
</evidence>
<evidence type="ECO:0000259" key="5">
    <source>
        <dbReference type="Pfam" id="PF06441"/>
    </source>
</evidence>
<feature type="active site" description="Proton acceptor" evidence="4">
    <location>
        <position position="356"/>
    </location>
</feature>
<dbReference type="PRINTS" id="PR00412">
    <property type="entry name" value="EPOXHYDRLASE"/>
</dbReference>
<dbReference type="InterPro" id="IPR029058">
    <property type="entry name" value="AB_hydrolase_fold"/>
</dbReference>
<sequence length="378" mass="41870">MSEAITPFHLDVPEAALDDLRVRLANTRWPERETVGDWGQGVPLDRAQALVAHWRDRYDWRACEARLNALGQYRTTIDGTGIHFLHVRSPERDALPLIITHGWPGSVVEFLKVIGPLTDPAAHGGDPRDAFHIVAPSLPGYAFSDRPADRWPVPRIAAAWITLMKRLGYDRFVAQGGDWGSAVSSAIGASGDAAVAGIHVNMIVAPPTPDDMADPTPEEQAALAAFQRYMTDGNGYAQQQATRPQTLGYALVDSPAGQAAWIFEKFHAWTDCDGDPLNVLTLDEIIDNIMLYWLPGTAASAARLYWESFRDFAAARVEVPVACSLFPKEILRASRRWAERRYPQIVHWGEPARGGHFAAFEQPGLFVEEVRAGFRPMR</sequence>
<organism evidence="6 7">
    <name type="scientific">Sphingomonas lycopersici</name>
    <dbReference type="NCBI Taxonomy" id="2951807"/>
    <lineage>
        <taxon>Bacteria</taxon>
        <taxon>Pseudomonadati</taxon>
        <taxon>Pseudomonadota</taxon>
        <taxon>Alphaproteobacteria</taxon>
        <taxon>Sphingomonadales</taxon>
        <taxon>Sphingomonadaceae</taxon>
        <taxon>Sphingomonas</taxon>
    </lineage>
</organism>
<dbReference type="Proteomes" id="UP001165565">
    <property type="component" value="Unassembled WGS sequence"/>
</dbReference>
<dbReference type="Gene3D" id="3.40.50.1820">
    <property type="entry name" value="alpha/beta hydrolase"/>
    <property type="match status" value="1"/>
</dbReference>
<comment type="similarity">
    <text evidence="1">Belongs to the peptidase S33 family.</text>
</comment>
<keyword evidence="7" id="KW-1185">Reference proteome</keyword>
<dbReference type="RefSeq" id="WP_265271070.1">
    <property type="nucleotide sequence ID" value="NZ_JANFAV010000019.1"/>
</dbReference>
<dbReference type="EMBL" id="JANFAV010000019">
    <property type="protein sequence ID" value="MCW6537183.1"/>
    <property type="molecule type" value="Genomic_DNA"/>
</dbReference>
<evidence type="ECO:0000256" key="4">
    <source>
        <dbReference type="PIRSR" id="PIRSR001112-1"/>
    </source>
</evidence>
<keyword evidence="3 6" id="KW-0378">Hydrolase</keyword>
<evidence type="ECO:0000256" key="1">
    <source>
        <dbReference type="ARBA" id="ARBA00010088"/>
    </source>
</evidence>
<feature type="active site" description="Proton donor" evidence="4">
    <location>
        <position position="305"/>
    </location>
</feature>
<evidence type="ECO:0000256" key="2">
    <source>
        <dbReference type="ARBA" id="ARBA00022797"/>
    </source>
</evidence>
<dbReference type="AlphaFoldDB" id="A0AA42CVY4"/>
<keyword evidence="2" id="KW-0058">Aromatic hydrocarbons catabolism</keyword>
<comment type="caution">
    <text evidence="6">The sequence shown here is derived from an EMBL/GenBank/DDBJ whole genome shotgun (WGS) entry which is preliminary data.</text>
</comment>
<dbReference type="PANTHER" id="PTHR21661">
    <property type="entry name" value="EPOXIDE HYDROLASE 1-RELATED"/>
    <property type="match status" value="1"/>
</dbReference>
<name>A0AA42CVY4_9SPHN</name>
<evidence type="ECO:0000313" key="7">
    <source>
        <dbReference type="Proteomes" id="UP001165565"/>
    </source>
</evidence>
<dbReference type="GO" id="GO:0097176">
    <property type="term" value="P:epoxide metabolic process"/>
    <property type="evidence" value="ECO:0007669"/>
    <property type="project" value="TreeGrafter"/>
</dbReference>
<dbReference type="Pfam" id="PF06441">
    <property type="entry name" value="EHN"/>
    <property type="match status" value="1"/>
</dbReference>
<dbReference type="GO" id="GO:0004301">
    <property type="term" value="F:epoxide hydrolase activity"/>
    <property type="evidence" value="ECO:0007669"/>
    <property type="project" value="TreeGrafter"/>
</dbReference>
<reference evidence="6" key="1">
    <citation type="submission" date="2022-06" db="EMBL/GenBank/DDBJ databases">
        <title>Sphingomonas sp. nov. isolated from rhizosphere soil of tomato.</title>
        <authorList>
            <person name="Dong H."/>
            <person name="Gao R."/>
        </authorList>
    </citation>
    <scope>NUCLEOTIDE SEQUENCE</scope>
    <source>
        <strain evidence="6">MMSM24</strain>
    </source>
</reference>
<gene>
    <name evidence="6" type="ORF">NEE01_20585</name>
</gene>
<dbReference type="InterPro" id="IPR016292">
    <property type="entry name" value="Epoxide_hydrolase"/>
</dbReference>
<feature type="domain" description="Epoxide hydrolase N-terminal" evidence="5">
    <location>
        <begin position="5"/>
        <end position="110"/>
    </location>
</feature>
<protein>
    <submittedName>
        <fullName evidence="6">Epoxide hydrolase 1</fullName>
    </submittedName>
</protein>
<dbReference type="SUPFAM" id="SSF53474">
    <property type="entry name" value="alpha/beta-Hydrolases"/>
    <property type="match status" value="1"/>
</dbReference>
<dbReference type="InterPro" id="IPR000639">
    <property type="entry name" value="Epox_hydrolase-like"/>
</dbReference>
<dbReference type="PIRSF" id="PIRSF001112">
    <property type="entry name" value="Epoxide_hydrolase"/>
    <property type="match status" value="1"/>
</dbReference>
<accession>A0AA42CVY4</accession>
<dbReference type="PANTHER" id="PTHR21661:SF35">
    <property type="entry name" value="EPOXIDE HYDROLASE"/>
    <property type="match status" value="1"/>
</dbReference>
<proteinExistence type="inferred from homology"/>
<feature type="active site" description="Nucleophile" evidence="4">
    <location>
        <position position="178"/>
    </location>
</feature>
<dbReference type="InterPro" id="IPR010497">
    <property type="entry name" value="Epoxide_hydro_N"/>
</dbReference>